<dbReference type="PANTHER" id="PTHR43420">
    <property type="entry name" value="ACETYLTRANSFERASE"/>
    <property type="match status" value="1"/>
</dbReference>
<dbReference type="SUPFAM" id="SSF55729">
    <property type="entry name" value="Acyl-CoA N-acyltransferases (Nat)"/>
    <property type="match status" value="1"/>
</dbReference>
<evidence type="ECO:0000313" key="4">
    <source>
        <dbReference type="EMBL" id="MBB3056788.1"/>
    </source>
</evidence>
<dbReference type="Gene3D" id="3.40.630.30">
    <property type="match status" value="1"/>
</dbReference>
<dbReference type="PROSITE" id="PS51186">
    <property type="entry name" value="GNAT"/>
    <property type="match status" value="1"/>
</dbReference>
<dbReference type="RefSeq" id="WP_096356002.1">
    <property type="nucleotide sequence ID" value="NZ_AP017313.1"/>
</dbReference>
<dbReference type="InterPro" id="IPR050680">
    <property type="entry name" value="YpeA/RimI_acetyltransf"/>
</dbReference>
<dbReference type="Pfam" id="PF00583">
    <property type="entry name" value="Acetyltransf_1"/>
    <property type="match status" value="1"/>
</dbReference>
<dbReference type="Proteomes" id="UP000539265">
    <property type="component" value="Unassembled WGS sequence"/>
</dbReference>
<gene>
    <name evidence="4" type="ORF">FHS11_003214</name>
</gene>
<proteinExistence type="predicted"/>
<evidence type="ECO:0000259" key="3">
    <source>
        <dbReference type="PROSITE" id="PS51186"/>
    </source>
</evidence>
<dbReference type="PANTHER" id="PTHR43420:SF12">
    <property type="entry name" value="N-ACETYLTRANSFERASE DOMAIN-CONTAINING PROTEIN"/>
    <property type="match status" value="1"/>
</dbReference>
<organism evidence="4 5">
    <name type="scientific">Mucilaginibacter gotjawali</name>
    <dbReference type="NCBI Taxonomy" id="1550579"/>
    <lineage>
        <taxon>Bacteria</taxon>
        <taxon>Pseudomonadati</taxon>
        <taxon>Bacteroidota</taxon>
        <taxon>Sphingobacteriia</taxon>
        <taxon>Sphingobacteriales</taxon>
        <taxon>Sphingobacteriaceae</taxon>
        <taxon>Mucilaginibacter</taxon>
    </lineage>
</organism>
<keyword evidence="2" id="KW-0012">Acyltransferase</keyword>
<evidence type="ECO:0000256" key="2">
    <source>
        <dbReference type="ARBA" id="ARBA00023315"/>
    </source>
</evidence>
<name>A0A839SH01_9SPHI</name>
<dbReference type="OrthoDB" id="5319888at2"/>
<dbReference type="GO" id="GO:0016747">
    <property type="term" value="F:acyltransferase activity, transferring groups other than amino-acyl groups"/>
    <property type="evidence" value="ECO:0007669"/>
    <property type="project" value="InterPro"/>
</dbReference>
<keyword evidence="5" id="KW-1185">Reference proteome</keyword>
<comment type="caution">
    <text evidence="4">The sequence shown here is derived from an EMBL/GenBank/DDBJ whole genome shotgun (WGS) entry which is preliminary data.</text>
</comment>
<keyword evidence="1" id="KW-0808">Transferase</keyword>
<dbReference type="InterPro" id="IPR000182">
    <property type="entry name" value="GNAT_dom"/>
</dbReference>
<sequence>MSQPDTPFNIEFTTNPADFAACAVIMAATDPWITLGIAYEDCLKAFGGTFREVFLMKNETEIMGFVIMQPQGTFKGYIQTLAINKHYRGKGYGTQLLGFCQDRILTYSPNIFICVSSFNKGAIQLYKKFGFELIGELKDFIKPGFDELLLRKTVGPITGYQPKSAK</sequence>
<dbReference type="InterPro" id="IPR016181">
    <property type="entry name" value="Acyl_CoA_acyltransferase"/>
</dbReference>
<evidence type="ECO:0000256" key="1">
    <source>
        <dbReference type="ARBA" id="ARBA00022679"/>
    </source>
</evidence>
<dbReference type="GO" id="GO:0005840">
    <property type="term" value="C:ribosome"/>
    <property type="evidence" value="ECO:0007669"/>
    <property type="project" value="UniProtKB-KW"/>
</dbReference>
<accession>A0A839SH01</accession>
<evidence type="ECO:0000313" key="5">
    <source>
        <dbReference type="Proteomes" id="UP000539265"/>
    </source>
</evidence>
<dbReference type="EMBL" id="JACHWX010000009">
    <property type="protein sequence ID" value="MBB3056788.1"/>
    <property type="molecule type" value="Genomic_DNA"/>
</dbReference>
<dbReference type="AlphaFoldDB" id="A0A839SH01"/>
<protein>
    <submittedName>
        <fullName evidence="4">Ribosomal protein S18 acetylase RimI-like enzyme</fullName>
    </submittedName>
</protein>
<dbReference type="CDD" id="cd04301">
    <property type="entry name" value="NAT_SF"/>
    <property type="match status" value="1"/>
</dbReference>
<feature type="domain" description="N-acetyltransferase" evidence="3">
    <location>
        <begin position="10"/>
        <end position="155"/>
    </location>
</feature>
<reference evidence="4" key="1">
    <citation type="submission" date="2020-08" db="EMBL/GenBank/DDBJ databases">
        <title>Genomic Encyclopedia of Type Strains, Phase III (KMG-III): the genomes of soil and plant-associated and newly described type strains.</title>
        <authorList>
            <person name="Whitman W."/>
        </authorList>
    </citation>
    <scope>NUCLEOTIDE SEQUENCE [LARGE SCALE GENOMIC DNA]</scope>
    <source>
        <strain evidence="4">CECT 8628</strain>
    </source>
</reference>